<name>A0AAD7M818_MYCRO</name>
<sequence length="72" mass="8348">MNELMFKLKNSASLQGSWVPEAPAISEVSCIMPLDPDGRGSGYRLRDWYNCWGFEEVERSKRVGFKFTRCLR</sequence>
<evidence type="ECO:0000313" key="2">
    <source>
        <dbReference type="Proteomes" id="UP001221757"/>
    </source>
</evidence>
<keyword evidence="2" id="KW-1185">Reference proteome</keyword>
<dbReference type="Proteomes" id="UP001221757">
    <property type="component" value="Unassembled WGS sequence"/>
</dbReference>
<proteinExistence type="predicted"/>
<organism evidence="1 2">
    <name type="scientific">Mycena rosella</name>
    <name type="common">Pink bonnet</name>
    <name type="synonym">Agaricus rosellus</name>
    <dbReference type="NCBI Taxonomy" id="1033263"/>
    <lineage>
        <taxon>Eukaryota</taxon>
        <taxon>Fungi</taxon>
        <taxon>Dikarya</taxon>
        <taxon>Basidiomycota</taxon>
        <taxon>Agaricomycotina</taxon>
        <taxon>Agaricomycetes</taxon>
        <taxon>Agaricomycetidae</taxon>
        <taxon>Agaricales</taxon>
        <taxon>Marasmiineae</taxon>
        <taxon>Mycenaceae</taxon>
        <taxon>Mycena</taxon>
    </lineage>
</organism>
<comment type="caution">
    <text evidence="1">The sequence shown here is derived from an EMBL/GenBank/DDBJ whole genome shotgun (WGS) entry which is preliminary data.</text>
</comment>
<accession>A0AAD7M818</accession>
<reference evidence="1" key="1">
    <citation type="submission" date="2023-03" db="EMBL/GenBank/DDBJ databases">
        <title>Massive genome expansion in bonnet fungi (Mycena s.s.) driven by repeated elements and novel gene families across ecological guilds.</title>
        <authorList>
            <consortium name="Lawrence Berkeley National Laboratory"/>
            <person name="Harder C.B."/>
            <person name="Miyauchi S."/>
            <person name="Viragh M."/>
            <person name="Kuo A."/>
            <person name="Thoen E."/>
            <person name="Andreopoulos B."/>
            <person name="Lu D."/>
            <person name="Skrede I."/>
            <person name="Drula E."/>
            <person name="Henrissat B."/>
            <person name="Morin E."/>
            <person name="Kohler A."/>
            <person name="Barry K."/>
            <person name="LaButti K."/>
            <person name="Morin E."/>
            <person name="Salamov A."/>
            <person name="Lipzen A."/>
            <person name="Mereny Z."/>
            <person name="Hegedus B."/>
            <person name="Baldrian P."/>
            <person name="Stursova M."/>
            <person name="Weitz H."/>
            <person name="Taylor A."/>
            <person name="Grigoriev I.V."/>
            <person name="Nagy L.G."/>
            <person name="Martin F."/>
            <person name="Kauserud H."/>
        </authorList>
    </citation>
    <scope>NUCLEOTIDE SEQUENCE</scope>
    <source>
        <strain evidence="1">CBHHK067</strain>
    </source>
</reference>
<dbReference type="AlphaFoldDB" id="A0AAD7M818"/>
<dbReference type="EMBL" id="JARKIE010000009">
    <property type="protein sequence ID" value="KAJ7705027.1"/>
    <property type="molecule type" value="Genomic_DNA"/>
</dbReference>
<evidence type="ECO:0000313" key="1">
    <source>
        <dbReference type="EMBL" id="KAJ7705027.1"/>
    </source>
</evidence>
<protein>
    <submittedName>
        <fullName evidence="1">Uncharacterized protein</fullName>
    </submittedName>
</protein>
<gene>
    <name evidence="1" type="ORF">B0H17DRAFT_1039115</name>
</gene>